<evidence type="ECO:0000256" key="7">
    <source>
        <dbReference type="ARBA" id="ARBA00023136"/>
    </source>
</evidence>
<evidence type="ECO:0000313" key="12">
    <source>
        <dbReference type="EMBL" id="KAF9582417.1"/>
    </source>
</evidence>
<proteinExistence type="inferred from homology"/>
<evidence type="ECO:0000256" key="3">
    <source>
        <dbReference type="ARBA" id="ARBA00022692"/>
    </source>
</evidence>
<sequence length="433" mass="48672">MPRIPESIDHSRLDFHRYYVYATLLNVPPILVTYPFRTVRILQQSKPSGPKPVSTSVFKVIRNVERQKGFPALFAGAGFYTTGLTTTRIVQFATYDYTAQMVRERNYLGYPILRDSNILGGILGTFSAIVTTIFIVPFNMISQQIAIAKAGTLPNASNIPLYVAGWGEPLQREETMTLSRSLWSQYKQEGVRFLFRGYWATLWTTIPFFAAYFTTYEVASEWVQDSIDYAREVQAATRPNPNPFPPCASHQLIVSSVSGSAASMAAVLLSSPFDMVKTRIQTEQRLQPTNASGIKLPLPSLKWMDVARDIWKKEGPLAFFRGIRARAILTVPGGAFNFMIFDLVRSFSLKEVVPTPTSIMAERKVMFDTLTEFDREIFGKARDPEPVANNTAKKKKLTLTKYHPSPDHDKGDHTQEQIRFWTGDAGGVSSDGH</sequence>
<organism evidence="12 13">
    <name type="scientific">Lunasporangiospora selenospora</name>
    <dbReference type="NCBI Taxonomy" id="979761"/>
    <lineage>
        <taxon>Eukaryota</taxon>
        <taxon>Fungi</taxon>
        <taxon>Fungi incertae sedis</taxon>
        <taxon>Mucoromycota</taxon>
        <taxon>Mortierellomycotina</taxon>
        <taxon>Mortierellomycetes</taxon>
        <taxon>Mortierellales</taxon>
        <taxon>Mortierellaceae</taxon>
        <taxon>Lunasporangiospora</taxon>
    </lineage>
</organism>
<dbReference type="PANTHER" id="PTHR46080">
    <property type="entry name" value="MITOCHONDRIAL SUBSTRATE CARRIER FAMILY PROTEIN J"/>
    <property type="match status" value="1"/>
</dbReference>
<evidence type="ECO:0000256" key="2">
    <source>
        <dbReference type="ARBA" id="ARBA00022448"/>
    </source>
</evidence>
<feature type="repeat" description="Solcar" evidence="8">
    <location>
        <begin position="250"/>
        <end position="347"/>
    </location>
</feature>
<evidence type="ECO:0000256" key="6">
    <source>
        <dbReference type="ARBA" id="ARBA00023128"/>
    </source>
</evidence>
<feature type="compositionally biased region" description="Basic and acidic residues" evidence="10">
    <location>
        <begin position="404"/>
        <end position="416"/>
    </location>
</feature>
<gene>
    <name evidence="12" type="ORF">BGW38_000231</name>
</gene>
<comment type="similarity">
    <text evidence="9">Belongs to the mitochondrial carrier (TC 2.A.29) family.</text>
</comment>
<dbReference type="Pfam" id="PF00153">
    <property type="entry name" value="Mito_carr"/>
    <property type="match status" value="3"/>
</dbReference>
<keyword evidence="6" id="KW-0496">Mitochondrion</keyword>
<keyword evidence="2 9" id="KW-0813">Transport</keyword>
<dbReference type="GO" id="GO:0055085">
    <property type="term" value="P:transmembrane transport"/>
    <property type="evidence" value="ECO:0007669"/>
    <property type="project" value="InterPro"/>
</dbReference>
<keyword evidence="5 11" id="KW-1133">Transmembrane helix</keyword>
<feature type="repeat" description="Solcar" evidence="8">
    <location>
        <begin position="115"/>
        <end position="222"/>
    </location>
</feature>
<dbReference type="OrthoDB" id="269120at2759"/>
<evidence type="ECO:0000256" key="11">
    <source>
        <dbReference type="SAM" id="Phobius"/>
    </source>
</evidence>
<dbReference type="InterPro" id="IPR002067">
    <property type="entry name" value="MCP"/>
</dbReference>
<dbReference type="GO" id="GO:0031966">
    <property type="term" value="C:mitochondrial membrane"/>
    <property type="evidence" value="ECO:0007669"/>
    <property type="project" value="UniProtKB-SubCell"/>
</dbReference>
<accession>A0A9P6KF40</accession>
<evidence type="ECO:0008006" key="14">
    <source>
        <dbReference type="Google" id="ProtNLM"/>
    </source>
</evidence>
<evidence type="ECO:0000313" key="13">
    <source>
        <dbReference type="Proteomes" id="UP000780801"/>
    </source>
</evidence>
<dbReference type="Proteomes" id="UP000780801">
    <property type="component" value="Unassembled WGS sequence"/>
</dbReference>
<feature type="region of interest" description="Disordered" evidence="10">
    <location>
        <begin position="382"/>
        <end position="433"/>
    </location>
</feature>
<dbReference type="PANTHER" id="PTHR46080:SF18">
    <property type="entry name" value="MITOCHONDRIAL SUBSTRATE CARRIER FAMILY PROTEIN J"/>
    <property type="match status" value="1"/>
</dbReference>
<evidence type="ECO:0000256" key="1">
    <source>
        <dbReference type="ARBA" id="ARBA00004225"/>
    </source>
</evidence>
<feature type="transmembrane region" description="Helical" evidence="11">
    <location>
        <begin position="18"/>
        <end position="36"/>
    </location>
</feature>
<dbReference type="SUPFAM" id="SSF103506">
    <property type="entry name" value="Mitochondrial carrier"/>
    <property type="match status" value="1"/>
</dbReference>
<comment type="subcellular location">
    <subcellularLocation>
        <location evidence="1">Mitochondrion membrane</location>
        <topology evidence="1">Multi-pass membrane protein</topology>
    </subcellularLocation>
</comment>
<evidence type="ECO:0000256" key="9">
    <source>
        <dbReference type="RuleBase" id="RU000488"/>
    </source>
</evidence>
<name>A0A9P6KF40_9FUNG</name>
<keyword evidence="3 8" id="KW-0812">Transmembrane</keyword>
<dbReference type="EMBL" id="JAABOA010001059">
    <property type="protein sequence ID" value="KAF9582417.1"/>
    <property type="molecule type" value="Genomic_DNA"/>
</dbReference>
<dbReference type="InterPro" id="IPR023395">
    <property type="entry name" value="MCP_dom_sf"/>
</dbReference>
<dbReference type="Gene3D" id="1.50.40.10">
    <property type="entry name" value="Mitochondrial carrier domain"/>
    <property type="match status" value="2"/>
</dbReference>
<protein>
    <recommendedName>
        <fullName evidence="14">Mitochondrial carrier</fullName>
    </recommendedName>
</protein>
<feature type="transmembrane region" description="Helical" evidence="11">
    <location>
        <begin position="118"/>
        <end position="138"/>
    </location>
</feature>
<evidence type="ECO:0000256" key="4">
    <source>
        <dbReference type="ARBA" id="ARBA00022737"/>
    </source>
</evidence>
<dbReference type="InterPro" id="IPR018108">
    <property type="entry name" value="MCP_transmembrane"/>
</dbReference>
<evidence type="ECO:0000256" key="10">
    <source>
        <dbReference type="SAM" id="MobiDB-lite"/>
    </source>
</evidence>
<keyword evidence="13" id="KW-1185">Reference proteome</keyword>
<dbReference type="PRINTS" id="PR00926">
    <property type="entry name" value="MITOCARRIER"/>
</dbReference>
<keyword evidence="4" id="KW-0677">Repeat</keyword>
<dbReference type="AlphaFoldDB" id="A0A9P6KF40"/>
<keyword evidence="7 8" id="KW-0472">Membrane</keyword>
<reference evidence="12" key="1">
    <citation type="journal article" date="2020" name="Fungal Divers.">
        <title>Resolving the Mortierellaceae phylogeny through synthesis of multi-gene phylogenetics and phylogenomics.</title>
        <authorList>
            <person name="Vandepol N."/>
            <person name="Liber J."/>
            <person name="Desiro A."/>
            <person name="Na H."/>
            <person name="Kennedy M."/>
            <person name="Barry K."/>
            <person name="Grigoriev I.V."/>
            <person name="Miller A.N."/>
            <person name="O'Donnell K."/>
            <person name="Stajich J.E."/>
            <person name="Bonito G."/>
        </authorList>
    </citation>
    <scope>NUCLEOTIDE SEQUENCE</scope>
    <source>
        <strain evidence="12">KOD1015</strain>
    </source>
</reference>
<evidence type="ECO:0000256" key="8">
    <source>
        <dbReference type="PROSITE-ProRule" id="PRU00282"/>
    </source>
</evidence>
<feature type="repeat" description="Solcar" evidence="8">
    <location>
        <begin position="13"/>
        <end position="101"/>
    </location>
</feature>
<evidence type="ECO:0000256" key="5">
    <source>
        <dbReference type="ARBA" id="ARBA00022989"/>
    </source>
</evidence>
<dbReference type="PROSITE" id="PS50920">
    <property type="entry name" value="SOLCAR"/>
    <property type="match status" value="3"/>
</dbReference>
<comment type="caution">
    <text evidence="12">The sequence shown here is derived from an EMBL/GenBank/DDBJ whole genome shotgun (WGS) entry which is preliminary data.</text>
</comment>